<evidence type="ECO:0000313" key="2">
    <source>
        <dbReference type="EMBL" id="KAA1082690.1"/>
    </source>
</evidence>
<organism evidence="2 4">
    <name type="scientific">Puccinia graminis f. sp. tritici</name>
    <dbReference type="NCBI Taxonomy" id="56615"/>
    <lineage>
        <taxon>Eukaryota</taxon>
        <taxon>Fungi</taxon>
        <taxon>Dikarya</taxon>
        <taxon>Basidiomycota</taxon>
        <taxon>Pucciniomycotina</taxon>
        <taxon>Pucciniomycetes</taxon>
        <taxon>Pucciniales</taxon>
        <taxon>Pucciniaceae</taxon>
        <taxon>Puccinia</taxon>
    </lineage>
</organism>
<feature type="compositionally biased region" description="Basic and acidic residues" evidence="1">
    <location>
        <begin position="103"/>
        <end position="124"/>
    </location>
</feature>
<evidence type="ECO:0000256" key="1">
    <source>
        <dbReference type="SAM" id="MobiDB-lite"/>
    </source>
</evidence>
<evidence type="ECO:0000313" key="3">
    <source>
        <dbReference type="EMBL" id="KAA1133411.1"/>
    </source>
</evidence>
<reference evidence="4 5" key="1">
    <citation type="submission" date="2019-05" db="EMBL/GenBank/DDBJ databases">
        <title>Emergence of the Ug99 lineage of the wheat stem rust pathogen through somatic hybridization.</title>
        <authorList>
            <person name="Li F."/>
            <person name="Upadhyaya N.M."/>
            <person name="Sperschneider J."/>
            <person name="Matny O."/>
            <person name="Nguyen-Phuc H."/>
            <person name="Mago R."/>
            <person name="Raley C."/>
            <person name="Miller M.E."/>
            <person name="Silverstein K.A.T."/>
            <person name="Henningsen E."/>
            <person name="Hirsch C.D."/>
            <person name="Visser B."/>
            <person name="Pretorius Z.A."/>
            <person name="Steffenson B.J."/>
            <person name="Schwessinger B."/>
            <person name="Dodds P.N."/>
            <person name="Figueroa M."/>
        </authorList>
    </citation>
    <scope>NUCLEOTIDE SEQUENCE [LARGE SCALE GENOMIC DNA]</scope>
    <source>
        <strain evidence="2">21-0</strain>
        <strain evidence="3 5">Ug99</strain>
    </source>
</reference>
<sequence>MDSLNRDLRPRFSELCRFLGSNGLANRLDKAIQGHLDSPKPLAFAESPPNPTTQPTPQIHCPHRTNFNFDMPSSNNKVKIIDPALATMVEVVDVKSSAQKTPVAKEKSNKNNKNKCDLKQKNIV</sequence>
<feature type="region of interest" description="Disordered" evidence="1">
    <location>
        <begin position="38"/>
        <end position="58"/>
    </location>
</feature>
<comment type="caution">
    <text evidence="2">The sequence shown here is derived from an EMBL/GenBank/DDBJ whole genome shotgun (WGS) entry which is preliminary data.</text>
</comment>
<keyword evidence="4" id="KW-1185">Reference proteome</keyword>
<protein>
    <submittedName>
        <fullName evidence="2">Uncharacterized protein</fullName>
    </submittedName>
</protein>
<evidence type="ECO:0000313" key="4">
    <source>
        <dbReference type="Proteomes" id="UP000324748"/>
    </source>
</evidence>
<dbReference type="EMBL" id="VDEP01000071">
    <property type="protein sequence ID" value="KAA1133411.1"/>
    <property type="molecule type" value="Genomic_DNA"/>
</dbReference>
<dbReference type="Proteomes" id="UP000325313">
    <property type="component" value="Unassembled WGS sequence"/>
</dbReference>
<dbReference type="EMBL" id="VSWC01000119">
    <property type="protein sequence ID" value="KAA1082690.1"/>
    <property type="molecule type" value="Genomic_DNA"/>
</dbReference>
<feature type="region of interest" description="Disordered" evidence="1">
    <location>
        <begin position="96"/>
        <end position="124"/>
    </location>
</feature>
<name>A0A5B0N3I4_PUCGR</name>
<evidence type="ECO:0000313" key="5">
    <source>
        <dbReference type="Proteomes" id="UP000325313"/>
    </source>
</evidence>
<accession>A0A5B0N3I4</accession>
<proteinExistence type="predicted"/>
<dbReference type="AlphaFoldDB" id="A0A5B0N3I4"/>
<dbReference type="OrthoDB" id="10630630at2759"/>
<gene>
    <name evidence="2" type="ORF">PGT21_010565</name>
    <name evidence="3" type="ORF">PGTUg99_004505</name>
</gene>
<dbReference type="Proteomes" id="UP000324748">
    <property type="component" value="Unassembled WGS sequence"/>
</dbReference>